<evidence type="ECO:0000313" key="2">
    <source>
        <dbReference type="Proteomes" id="UP000192343"/>
    </source>
</evidence>
<dbReference type="STRING" id="1963862.B4O97_13400"/>
<dbReference type="Proteomes" id="UP000192343">
    <property type="component" value="Unassembled WGS sequence"/>
</dbReference>
<dbReference type="RefSeq" id="WP_083051553.1">
    <property type="nucleotide sequence ID" value="NZ_CAXXQO010000004.1"/>
</dbReference>
<gene>
    <name evidence="1" type="ORF">B4O97_13400</name>
</gene>
<name>A0A1Y1RX96_9SPIO</name>
<reference evidence="1 2" key="1">
    <citation type="submission" date="2017-03" db="EMBL/GenBank/DDBJ databases">
        <title>Draft Genome sequence of Marispirochaeta sp. strain JC444.</title>
        <authorList>
            <person name="Shivani Y."/>
            <person name="Subhash Y."/>
            <person name="Sasikala C."/>
            <person name="Ramana C."/>
        </authorList>
    </citation>
    <scope>NUCLEOTIDE SEQUENCE [LARGE SCALE GENOMIC DNA]</scope>
    <source>
        <strain evidence="1 2">JC444</strain>
    </source>
</reference>
<proteinExistence type="predicted"/>
<keyword evidence="2" id="KW-1185">Reference proteome</keyword>
<accession>A0A1Y1RX96</accession>
<dbReference type="AlphaFoldDB" id="A0A1Y1RX96"/>
<dbReference type="OrthoDB" id="358864at2"/>
<organism evidence="1 2">
    <name type="scientific">Marispirochaeta aestuarii</name>
    <dbReference type="NCBI Taxonomy" id="1963862"/>
    <lineage>
        <taxon>Bacteria</taxon>
        <taxon>Pseudomonadati</taxon>
        <taxon>Spirochaetota</taxon>
        <taxon>Spirochaetia</taxon>
        <taxon>Spirochaetales</taxon>
        <taxon>Spirochaetaceae</taxon>
        <taxon>Marispirochaeta</taxon>
    </lineage>
</organism>
<protein>
    <submittedName>
        <fullName evidence="1">Uncharacterized protein</fullName>
    </submittedName>
</protein>
<dbReference type="InterPro" id="IPR011047">
    <property type="entry name" value="Quinoprotein_ADH-like_sf"/>
</dbReference>
<comment type="caution">
    <text evidence="1">The sequence shown here is derived from an EMBL/GenBank/DDBJ whole genome shotgun (WGS) entry which is preliminary data.</text>
</comment>
<sequence>MKRRYRLLLAFLAVLGYLIFFPRELSSALTLTPQAIFDLDVSTAPQAVDGTIPFVASGYAGFLDPEGRPLYTEKVRYGAAVSAEALINYDSVSTQLVLRNREGDIRAVIETRGYPFFLDDRLLVISTDRLRLGEYTPEGEQLWSIAFPSLVTTCVASGNRTLVGLLNGTFLFLDQNGSIIFRFEPPEGRIKVAYGAAMDASAEASVVVAGIDPQTAYLLEELKGELNNIDSFPLESELRRNISITDLHSGRFAIEQENGLLVLDRSNLRRRNFSLPGRLLAVAGHPGSDLLAVLSREEADGYITLLGSESRYRGHLTLPGTGAGTSIVWSGNRLILIADRHVLVYRLESV</sequence>
<evidence type="ECO:0000313" key="1">
    <source>
        <dbReference type="EMBL" id="ORC34303.1"/>
    </source>
</evidence>
<dbReference type="SUPFAM" id="SSF50998">
    <property type="entry name" value="Quinoprotein alcohol dehydrogenase-like"/>
    <property type="match status" value="1"/>
</dbReference>
<dbReference type="EMBL" id="MWQY01000014">
    <property type="protein sequence ID" value="ORC34303.1"/>
    <property type="molecule type" value="Genomic_DNA"/>
</dbReference>